<reference evidence="8 9" key="1">
    <citation type="journal article" date="2018" name="J. Allergy Clin. Immunol.">
        <title>High-quality assembly of Dermatophagoides pteronyssinus genome and transcriptome reveals a wide range of novel allergens.</title>
        <authorList>
            <person name="Liu X.Y."/>
            <person name="Yang K.Y."/>
            <person name="Wang M.Q."/>
            <person name="Kwok J.S."/>
            <person name="Zeng X."/>
            <person name="Yang Z."/>
            <person name="Xiao X.J."/>
            <person name="Lau C.P."/>
            <person name="Li Y."/>
            <person name="Huang Z.M."/>
            <person name="Ba J.G."/>
            <person name="Yim A.K."/>
            <person name="Ouyang C.Y."/>
            <person name="Ngai S.M."/>
            <person name="Chan T.F."/>
            <person name="Leung E.L."/>
            <person name="Liu L."/>
            <person name="Liu Z.G."/>
            <person name="Tsui S.K."/>
        </authorList>
    </citation>
    <scope>NUCLEOTIDE SEQUENCE [LARGE SCALE GENOMIC DNA]</scope>
    <source>
        <strain evidence="8">Derp</strain>
    </source>
</reference>
<organism evidence="8 9">
    <name type="scientific">Dermatophagoides pteronyssinus</name>
    <name type="common">European house dust mite</name>
    <dbReference type="NCBI Taxonomy" id="6956"/>
    <lineage>
        <taxon>Eukaryota</taxon>
        <taxon>Metazoa</taxon>
        <taxon>Ecdysozoa</taxon>
        <taxon>Arthropoda</taxon>
        <taxon>Chelicerata</taxon>
        <taxon>Arachnida</taxon>
        <taxon>Acari</taxon>
        <taxon>Acariformes</taxon>
        <taxon>Sarcoptiformes</taxon>
        <taxon>Astigmata</taxon>
        <taxon>Psoroptidia</taxon>
        <taxon>Analgoidea</taxon>
        <taxon>Pyroglyphidae</taxon>
        <taxon>Dermatophagoidinae</taxon>
        <taxon>Dermatophagoides</taxon>
    </lineage>
</organism>
<keyword evidence="2" id="KW-0813">Transport</keyword>
<dbReference type="InterPro" id="IPR002909">
    <property type="entry name" value="IPT_dom"/>
</dbReference>
<dbReference type="PANTHER" id="PTHR10137">
    <property type="entry name" value="V-TYPE PROTON ATPASE SUBUNIT C"/>
    <property type="match status" value="1"/>
</dbReference>
<feature type="region of interest" description="Disordered" evidence="5">
    <location>
        <begin position="1"/>
        <end position="20"/>
    </location>
</feature>
<gene>
    <name evidence="8" type="primary">EXOC2</name>
    <name evidence="8" type="ORF">DERP_012871</name>
</gene>
<dbReference type="Gene3D" id="3.30.70.100">
    <property type="match status" value="1"/>
</dbReference>
<comment type="caution">
    <text evidence="8">The sequence shown here is derived from an EMBL/GenBank/DDBJ whole genome shotgun (WGS) entry which is preliminary data.</text>
</comment>
<feature type="domain" description="IPT/TIG" evidence="6">
    <location>
        <begin position="4"/>
        <end position="86"/>
    </location>
</feature>
<evidence type="ECO:0000259" key="6">
    <source>
        <dbReference type="Pfam" id="PF01833"/>
    </source>
</evidence>
<dbReference type="SUPFAM" id="SSF81296">
    <property type="entry name" value="E set domains"/>
    <property type="match status" value="1"/>
</dbReference>
<reference evidence="8 9" key="2">
    <citation type="journal article" date="2022" name="Mol. Biol. Evol.">
        <title>Comparative Genomics Reveals Insights into the Divergent Evolution of Astigmatic Mites and Household Pest Adaptations.</title>
        <authorList>
            <person name="Xiong Q."/>
            <person name="Wan A.T."/>
            <person name="Liu X."/>
            <person name="Fung C.S."/>
            <person name="Xiao X."/>
            <person name="Malainual N."/>
            <person name="Hou J."/>
            <person name="Wang L."/>
            <person name="Wang M."/>
            <person name="Yang K.Y."/>
            <person name="Cui Y."/>
            <person name="Leung E.L."/>
            <person name="Nong W."/>
            <person name="Shin S.K."/>
            <person name="Au S.W."/>
            <person name="Jeong K.Y."/>
            <person name="Chew F.T."/>
            <person name="Hui J.H."/>
            <person name="Leung T.F."/>
            <person name="Tungtrongchitr A."/>
            <person name="Zhong N."/>
            <person name="Liu Z."/>
            <person name="Tsui S.K."/>
        </authorList>
    </citation>
    <scope>NUCLEOTIDE SEQUENCE [LARGE SCALE GENOMIC DNA]</scope>
    <source>
        <strain evidence="8">Derp</strain>
    </source>
</reference>
<dbReference type="InterPro" id="IPR039481">
    <property type="entry name" value="EXOC2/Sec5_N_dom"/>
</dbReference>
<evidence type="ECO:0000259" key="7">
    <source>
        <dbReference type="Pfam" id="PF15469"/>
    </source>
</evidence>
<evidence type="ECO:0000313" key="9">
    <source>
        <dbReference type="Proteomes" id="UP000887458"/>
    </source>
</evidence>
<dbReference type="EMBL" id="NJHN03000092">
    <property type="protein sequence ID" value="KAH9416443.1"/>
    <property type="molecule type" value="Genomic_DNA"/>
</dbReference>
<dbReference type="Pfam" id="PF15469">
    <property type="entry name" value="Sec5"/>
    <property type="match status" value="1"/>
</dbReference>
<dbReference type="Pfam" id="PF01833">
    <property type="entry name" value="TIG"/>
    <property type="match status" value="1"/>
</dbReference>
<dbReference type="InterPro" id="IPR013783">
    <property type="entry name" value="Ig-like_fold"/>
</dbReference>
<feature type="region of interest" description="Disordered" evidence="5">
    <location>
        <begin position="381"/>
        <end position="412"/>
    </location>
</feature>
<dbReference type="InterPro" id="IPR036132">
    <property type="entry name" value="Vac_ATP_synth_c_sf"/>
</dbReference>
<dbReference type="SUPFAM" id="SSF118203">
    <property type="entry name" value="Vacuolar ATP synthase subunit C"/>
    <property type="match status" value="1"/>
</dbReference>
<name>A0ABQ8J1L1_DERPT</name>
<dbReference type="Gene3D" id="2.60.40.10">
    <property type="entry name" value="Immunoglobulins"/>
    <property type="match status" value="1"/>
</dbReference>
<evidence type="ECO:0000313" key="8">
    <source>
        <dbReference type="EMBL" id="KAH9416443.1"/>
    </source>
</evidence>
<feature type="domain" description="Exocyst complex component EXOC2/Sec5 N-terminal" evidence="7">
    <location>
        <begin position="136"/>
        <end position="873"/>
    </location>
</feature>
<sequence length="1251" mass="145332">MSSPKVTGISPKEGPPRTKLTIRGENLGCNQSDLLSVKICGIECLIYSEWITPQKIITKSPNCMETGPVIITTESGGTGTSMIQFKALEQSIGLTTPSGVWIDEQNIFPFDSSTTALVLPNNDGHTKSMPMLKNQQNDILSESFNPSMYLVENHKNSSFEQLKKEYRIQFEKNQSEPKNTLDSNTFLKANIVSIMDCLNALNALYLSFKKDRQEFGSDLTVKIDEYIKSANEEAHAIFDNIISRKDDADSMRNALNVLQRYRFLFNLPSNIDKSMQRKDYDVVINDFFRAKNLFSDSSVNVFRKVFLEVEQRIQSFVLTLRELFKQCAQNLEDNNIDELKKLIKYLSLLEENSDPAWDAILLIKQSLFDKINQCRQQYLSSSEVTNNNDSKTLPPSTNNQDNPDQDNPQKPPQVLFIDKTSKLFDRLFMDLFRLGCAYLNGDLYNKNSMEDLKRKREIFEKDLLTQSIKLLCNEYRNVLLPEANNFNYHTTNPTLKDHMDQDFVLWLPYCLRTAVQCYSNLLKLDFNLIHIQNIGLLKPIQTFIFDLRLYTLTCLFTHKSNDVKNLYKKEVWNIQFDDIYGVRTNLPLQFETKVIEILQLIRDSVIQIRTADEMDIFTQINVKGLIKQLIQNLINSFLYALERSAANPLSEQNRNITDDNRSLIVLCNCSYTASYVLPKLYEIFEKYGYPDMTQVIQLTQKKFKDLENKLLESFIERKRDDVIGGIETSMRFFDENWFQEKEMPKDVSYYIKETILNLIYVQSEIYKITPQLVYKTMLEILMATIIEIERLCTSYSKQLSDAARIQMLVDINAIELVFRKTGQEFHQQLQPRIDNCRDLVCQISDIQDQTIRKLIDDVTNRFCQSMRLQISCFNFNLDNAPGEKTCQQTWDTLNETLNKYGPDFCKTFRFLLPDLKVGTLDTLVGLSDDLNKLDAYVETVSRKLAQSIGDILEKGQSLNEQLQANGQDLHTYLTKFQWDSAKFPIKQSLKSLHEIINKQIGQIDQDMKTKTSAFHNLKNNLQSLERRQTGSLLVRDPSELVRKEHFVLGSEYMITLLVVVPKTYFKEWLAKYEKLTEYVVPRSSTLLFEDNDHGLFNVTVFKKIVDQFKVKARENKFIVRDFQYNEDDINAGKNEIARLESDIKKQYHLLIRWLKVHFSEALIAWVHVKVLRVFIESVLRYGLPVNFVVALLHPPKKNHRKLREVLNQLYAHLDTTILQGPIEDIPGLNVGQQEYYPYVSFKINIDFVSTK</sequence>
<dbReference type="CDD" id="cd14785">
    <property type="entry name" value="V-ATPase_C"/>
    <property type="match status" value="1"/>
</dbReference>
<protein>
    <submittedName>
        <fullName evidence="8">Exocyst complex component 2</fullName>
    </submittedName>
</protein>
<keyword evidence="4" id="KW-0406">Ion transport</keyword>
<keyword evidence="9" id="KW-1185">Reference proteome</keyword>
<evidence type="ECO:0000256" key="1">
    <source>
        <dbReference type="ARBA" id="ARBA00006138"/>
    </source>
</evidence>
<dbReference type="InterPro" id="IPR004907">
    <property type="entry name" value="ATPase_V1-cplx_csu"/>
</dbReference>
<proteinExistence type="inferred from homology"/>
<evidence type="ECO:0000256" key="4">
    <source>
        <dbReference type="ARBA" id="ARBA00023065"/>
    </source>
</evidence>
<evidence type="ECO:0000256" key="5">
    <source>
        <dbReference type="SAM" id="MobiDB-lite"/>
    </source>
</evidence>
<evidence type="ECO:0000256" key="3">
    <source>
        <dbReference type="ARBA" id="ARBA00022781"/>
    </source>
</evidence>
<accession>A0ABQ8J1L1</accession>
<comment type="similarity">
    <text evidence="1">Belongs to the V-ATPase C subunit family.</text>
</comment>
<evidence type="ECO:0000256" key="2">
    <source>
        <dbReference type="ARBA" id="ARBA00022448"/>
    </source>
</evidence>
<feature type="compositionally biased region" description="Low complexity" evidence="5">
    <location>
        <begin position="398"/>
        <end position="408"/>
    </location>
</feature>
<dbReference type="Gene3D" id="1.20.1460.10">
    <property type="entry name" value="subunit c (vma5p) of the yeast v-atpase, domain 2"/>
    <property type="match status" value="1"/>
</dbReference>
<dbReference type="Proteomes" id="UP000887458">
    <property type="component" value="Unassembled WGS sequence"/>
</dbReference>
<dbReference type="InterPro" id="IPR014756">
    <property type="entry name" value="Ig_E-set"/>
</dbReference>
<keyword evidence="3" id="KW-0375">Hydrogen ion transport</keyword>
<feature type="compositionally biased region" description="Polar residues" evidence="5">
    <location>
        <begin position="381"/>
        <end position="397"/>
    </location>
</feature>
<dbReference type="Gene3D" id="3.30.70.1180">
    <property type="entry name" value="Vacuolar atp synthase subunit c, domain 1"/>
    <property type="match status" value="1"/>
</dbReference>
<dbReference type="PANTHER" id="PTHR10137:SF0">
    <property type="entry name" value="V-TYPE PROTON ATPASE SUBUNIT C"/>
    <property type="match status" value="1"/>
</dbReference>
<dbReference type="Pfam" id="PF03223">
    <property type="entry name" value="V-ATPase_C"/>
    <property type="match status" value="1"/>
</dbReference>